<evidence type="ECO:0008006" key="3">
    <source>
        <dbReference type="Google" id="ProtNLM"/>
    </source>
</evidence>
<accession>A0A7S0MRH5</accession>
<feature type="signal peptide" evidence="1">
    <location>
        <begin position="1"/>
        <end position="28"/>
    </location>
</feature>
<dbReference type="AlphaFoldDB" id="A0A7S0MRH5"/>
<organism evidence="2">
    <name type="scientific">Cryptomonas curvata</name>
    <dbReference type="NCBI Taxonomy" id="233186"/>
    <lineage>
        <taxon>Eukaryota</taxon>
        <taxon>Cryptophyceae</taxon>
        <taxon>Cryptomonadales</taxon>
        <taxon>Cryptomonadaceae</taxon>
        <taxon>Cryptomonas</taxon>
    </lineage>
</organism>
<proteinExistence type="predicted"/>
<dbReference type="EMBL" id="HBEZ01047109">
    <property type="protein sequence ID" value="CAD8649171.1"/>
    <property type="molecule type" value="Transcribed_RNA"/>
</dbReference>
<evidence type="ECO:0000313" key="2">
    <source>
        <dbReference type="EMBL" id="CAD8649171.1"/>
    </source>
</evidence>
<protein>
    <recommendedName>
        <fullName evidence="3">Thioredoxin domain-containing protein</fullName>
    </recommendedName>
</protein>
<name>A0A7S0MRH5_9CRYP</name>
<sequence length="143" mass="16458">MMGKAFSGMSTKDLFSLCLLVYIFESSAQSFDINEPKDSQVKSVHRQDFQDFINKNSLVQMEFYAPWSEPVWPVGLRNTAKPQPLWLLRFSLVLLCWPSTTTAPKSSVNFERETFTISILIPRFLFLTKENTIDTLEVLNPTI</sequence>
<gene>
    <name evidence="2" type="ORF">CCUR1050_LOCUS25949</name>
</gene>
<evidence type="ECO:0000256" key="1">
    <source>
        <dbReference type="SAM" id="SignalP"/>
    </source>
</evidence>
<reference evidence="2" key="1">
    <citation type="submission" date="2021-01" db="EMBL/GenBank/DDBJ databases">
        <authorList>
            <person name="Corre E."/>
            <person name="Pelletier E."/>
            <person name="Niang G."/>
            <person name="Scheremetjew M."/>
            <person name="Finn R."/>
            <person name="Kale V."/>
            <person name="Holt S."/>
            <person name="Cochrane G."/>
            <person name="Meng A."/>
            <person name="Brown T."/>
            <person name="Cohen L."/>
        </authorList>
    </citation>
    <scope>NUCLEOTIDE SEQUENCE</scope>
    <source>
        <strain evidence="2">CCAP979/52</strain>
    </source>
</reference>
<keyword evidence="1" id="KW-0732">Signal</keyword>
<feature type="chain" id="PRO_5030557820" description="Thioredoxin domain-containing protein" evidence="1">
    <location>
        <begin position="29"/>
        <end position="143"/>
    </location>
</feature>